<reference evidence="1" key="1">
    <citation type="submission" date="2022-12" db="EMBL/GenBank/DDBJ databases">
        <title>Genome Sequence of Lasiodiplodia mahajangana.</title>
        <authorList>
            <person name="Buettner E."/>
        </authorList>
    </citation>
    <scope>NUCLEOTIDE SEQUENCE</scope>
    <source>
        <strain evidence="1">VT137</strain>
    </source>
</reference>
<dbReference type="Proteomes" id="UP001153332">
    <property type="component" value="Unassembled WGS sequence"/>
</dbReference>
<sequence length="313" mass="34063">MEAIITTISLRCPGKKRNYATDLDMAALASILGLTEPTIVPLPSAQKPKQPFGKNHQALMEKITKRWGFSPCEIFPENSPHQPKLWTITTLEGLRDLSQIASFEQATEILQRTIPAQYPLSVPVIKSAIAECQRTNSRGRMPISTQSTAANSETDAEDVVFVAGDGTVTPHSNSSSAEQEVKFGIRSGSSSEGSSPNGSGKLQPLSSTITGPCTVPSFATTCALSSSNTSPNKRRRIETNSVETPPIPETPNYQSTSQYDLRLIFKSKNAHAFAKHWASLAACDVSRRLEAEYIKIRSGHVLVLEHRRTKGQA</sequence>
<organism evidence="1 2">
    <name type="scientific">Lasiodiplodia mahajangana</name>
    <dbReference type="NCBI Taxonomy" id="1108764"/>
    <lineage>
        <taxon>Eukaryota</taxon>
        <taxon>Fungi</taxon>
        <taxon>Dikarya</taxon>
        <taxon>Ascomycota</taxon>
        <taxon>Pezizomycotina</taxon>
        <taxon>Dothideomycetes</taxon>
        <taxon>Dothideomycetes incertae sedis</taxon>
        <taxon>Botryosphaeriales</taxon>
        <taxon>Botryosphaeriaceae</taxon>
        <taxon>Lasiodiplodia</taxon>
    </lineage>
</organism>
<comment type="caution">
    <text evidence="1">The sequence shown here is derived from an EMBL/GenBank/DDBJ whole genome shotgun (WGS) entry which is preliminary data.</text>
</comment>
<proteinExistence type="predicted"/>
<gene>
    <name evidence="1" type="ORF">O1611_g9519</name>
</gene>
<evidence type="ECO:0000313" key="1">
    <source>
        <dbReference type="EMBL" id="KAJ8123754.1"/>
    </source>
</evidence>
<accession>A0ACC2J8I1</accession>
<protein>
    <submittedName>
        <fullName evidence="1">Uncharacterized protein</fullName>
    </submittedName>
</protein>
<name>A0ACC2J8I1_9PEZI</name>
<evidence type="ECO:0000313" key="2">
    <source>
        <dbReference type="Proteomes" id="UP001153332"/>
    </source>
</evidence>
<dbReference type="EMBL" id="JAPUUL010003284">
    <property type="protein sequence ID" value="KAJ8123754.1"/>
    <property type="molecule type" value="Genomic_DNA"/>
</dbReference>
<keyword evidence="2" id="KW-1185">Reference proteome</keyword>